<dbReference type="EMBL" id="QVID01000002">
    <property type="protein sequence ID" value="RFN57642.1"/>
    <property type="molecule type" value="Genomic_DNA"/>
</dbReference>
<protein>
    <submittedName>
        <fullName evidence="1">DUF4249 domain-containing protein</fullName>
    </submittedName>
</protein>
<comment type="caution">
    <text evidence="1">The sequence shown here is derived from an EMBL/GenBank/DDBJ whole genome shotgun (WGS) entry which is preliminary data.</text>
</comment>
<name>A0A3E1Q695_9FLAO</name>
<dbReference type="InterPro" id="IPR025345">
    <property type="entry name" value="DUF4249"/>
</dbReference>
<dbReference type="OrthoDB" id="1430047at2"/>
<dbReference type="AlphaFoldDB" id="A0A3E1Q695"/>
<gene>
    <name evidence="1" type="ORF">DZ858_10330</name>
</gene>
<dbReference type="Proteomes" id="UP000261082">
    <property type="component" value="Unassembled WGS sequence"/>
</dbReference>
<sequence length="268" mass="30254">MKKFLISIICFGIFASCEEVVDIDLNEGKPKLVIDAEITKNIQNDSSVARVKLSTTIPFFDNEINTVNNATVTITAENGTIYTIENTSDGLYEYQDFNPQSNTDYTLEVVYNDEVYSATEQLQTVVPLEFVEQRNDGGFDGESIELKAFFTDPANTENYYFFEGLSQRGDVYDVFDDEFFDGNSIFGFYVVDDLETGDEVAFYLHGANEQFYNFMFILLQQGSDSSGGPFETQPATVRGNLVNETNPDNFPLGYFRISETSILNYTVQ</sequence>
<organism evidence="1 2">
    <name type="scientific">Marixanthomonas ophiurae</name>
    <dbReference type="NCBI Taxonomy" id="387659"/>
    <lineage>
        <taxon>Bacteria</taxon>
        <taxon>Pseudomonadati</taxon>
        <taxon>Bacteroidota</taxon>
        <taxon>Flavobacteriia</taxon>
        <taxon>Flavobacteriales</taxon>
        <taxon>Flavobacteriaceae</taxon>
        <taxon>Marixanthomonas</taxon>
    </lineage>
</organism>
<reference evidence="1 2" key="1">
    <citation type="journal article" date="2007" name="Int. J. Syst. Evol. Microbiol.">
        <title>Marixanthomonas ophiurae gen. nov., sp. nov., a marine bacterium of the family Flavobacteriaceae isolated from a deep-sea brittle star.</title>
        <authorList>
            <person name="Romanenko L.A."/>
            <person name="Uchino M."/>
            <person name="Frolova G.M."/>
            <person name="Mikhailov V.V."/>
        </authorList>
    </citation>
    <scope>NUCLEOTIDE SEQUENCE [LARGE SCALE GENOMIC DNA]</scope>
    <source>
        <strain evidence="1 2">KMM 3046</strain>
    </source>
</reference>
<dbReference type="PROSITE" id="PS51257">
    <property type="entry name" value="PROKAR_LIPOPROTEIN"/>
    <property type="match status" value="1"/>
</dbReference>
<accession>A0A3E1Q695</accession>
<evidence type="ECO:0000313" key="1">
    <source>
        <dbReference type="EMBL" id="RFN57642.1"/>
    </source>
</evidence>
<dbReference type="Pfam" id="PF14054">
    <property type="entry name" value="DUF4249"/>
    <property type="match status" value="1"/>
</dbReference>
<dbReference type="RefSeq" id="WP_117159590.1">
    <property type="nucleotide sequence ID" value="NZ_QVID01000002.1"/>
</dbReference>
<keyword evidence="2" id="KW-1185">Reference proteome</keyword>
<proteinExistence type="predicted"/>
<evidence type="ECO:0000313" key="2">
    <source>
        <dbReference type="Proteomes" id="UP000261082"/>
    </source>
</evidence>